<feature type="compositionally biased region" description="Polar residues" evidence="1">
    <location>
        <begin position="262"/>
        <end position="279"/>
    </location>
</feature>
<feature type="compositionally biased region" description="Acidic residues" evidence="1">
    <location>
        <begin position="23"/>
        <end position="32"/>
    </location>
</feature>
<name>A0ABQ5AL12_9ASTR</name>
<dbReference type="Pfam" id="PF24626">
    <property type="entry name" value="SH3_Tf2-1"/>
    <property type="match status" value="1"/>
</dbReference>
<protein>
    <recommendedName>
        <fullName evidence="2">Tf2-1-like SH3-like domain-containing protein</fullName>
    </recommendedName>
</protein>
<dbReference type="Proteomes" id="UP001151760">
    <property type="component" value="Unassembled WGS sequence"/>
</dbReference>
<evidence type="ECO:0000256" key="1">
    <source>
        <dbReference type="SAM" id="MobiDB-lite"/>
    </source>
</evidence>
<evidence type="ECO:0000313" key="4">
    <source>
        <dbReference type="Proteomes" id="UP001151760"/>
    </source>
</evidence>
<evidence type="ECO:0000259" key="2">
    <source>
        <dbReference type="Pfam" id="PF24626"/>
    </source>
</evidence>
<dbReference type="PANTHER" id="PTHR46148:SF59">
    <property type="entry name" value="NUCLEOTIDYLTRANSFERASE, RIBONUCLEASE H"/>
    <property type="match status" value="1"/>
</dbReference>
<feature type="region of interest" description="Disordered" evidence="1">
    <location>
        <begin position="1"/>
        <end position="83"/>
    </location>
</feature>
<keyword evidence="4" id="KW-1185">Reference proteome</keyword>
<feature type="region of interest" description="Disordered" evidence="1">
    <location>
        <begin position="262"/>
        <end position="311"/>
    </location>
</feature>
<sequence length="431" mass="48501">MEDRPLPVDASPIALSPSYIADSDLEEDEEDPADHPANRGDNDDNESSDDDDMILSPQAEDAEAVKTDESAPTPPTPYHLAEGTGAHGLVHALGGGEADQDLNHMEDDIREVRFGKRGKLNPRYVGPFKVLEKVGSVAYKLELPEELSRVHNTFHVSNLKKCHADEPLAVPLDGLHFDDKLQFVEEPVEIMDRKVKWLKQSRIPLVKVWIVAKLTRTVTHGIKRTRERTRVQQERKFLAKTLFDVIKVQKTNVPVIPFTRVNSSTEASGSKPRSNTKNNRILPAKSDNKKKVEAHPRNNKSKLKQENRVDSSISSKLKQVWKATGKLFANVGYQWKPTRRKSTLGKQCPLTRFTKSKVVLLKPPEHVSSSEIVITERFSNTTQTPLTRYKHRKKQEKAISTSIPTTVASQTIDVPVKYTIVSANQQDPNRN</sequence>
<dbReference type="EMBL" id="BQNB010012416">
    <property type="protein sequence ID" value="GJT03315.1"/>
    <property type="molecule type" value="Genomic_DNA"/>
</dbReference>
<accession>A0ABQ5AL12</accession>
<organism evidence="3 4">
    <name type="scientific">Tanacetum coccineum</name>
    <dbReference type="NCBI Taxonomy" id="301880"/>
    <lineage>
        <taxon>Eukaryota</taxon>
        <taxon>Viridiplantae</taxon>
        <taxon>Streptophyta</taxon>
        <taxon>Embryophyta</taxon>
        <taxon>Tracheophyta</taxon>
        <taxon>Spermatophyta</taxon>
        <taxon>Magnoliopsida</taxon>
        <taxon>eudicotyledons</taxon>
        <taxon>Gunneridae</taxon>
        <taxon>Pentapetalae</taxon>
        <taxon>asterids</taxon>
        <taxon>campanulids</taxon>
        <taxon>Asterales</taxon>
        <taxon>Asteraceae</taxon>
        <taxon>Asteroideae</taxon>
        <taxon>Anthemideae</taxon>
        <taxon>Anthemidinae</taxon>
        <taxon>Tanacetum</taxon>
    </lineage>
</organism>
<reference evidence="3" key="1">
    <citation type="journal article" date="2022" name="Int. J. Mol. Sci.">
        <title>Draft Genome of Tanacetum Coccineum: Genomic Comparison of Closely Related Tanacetum-Family Plants.</title>
        <authorList>
            <person name="Yamashiro T."/>
            <person name="Shiraishi A."/>
            <person name="Nakayama K."/>
            <person name="Satake H."/>
        </authorList>
    </citation>
    <scope>NUCLEOTIDE SEQUENCE</scope>
</reference>
<proteinExistence type="predicted"/>
<feature type="domain" description="Tf2-1-like SH3-like" evidence="2">
    <location>
        <begin position="111"/>
        <end position="163"/>
    </location>
</feature>
<dbReference type="InterPro" id="IPR056924">
    <property type="entry name" value="SH3_Tf2-1"/>
</dbReference>
<feature type="compositionally biased region" description="Basic and acidic residues" evidence="1">
    <location>
        <begin position="286"/>
        <end position="296"/>
    </location>
</feature>
<evidence type="ECO:0000313" key="3">
    <source>
        <dbReference type="EMBL" id="GJT03315.1"/>
    </source>
</evidence>
<comment type="caution">
    <text evidence="3">The sequence shown here is derived from an EMBL/GenBank/DDBJ whole genome shotgun (WGS) entry which is preliminary data.</text>
</comment>
<gene>
    <name evidence="3" type="ORF">Tco_0824484</name>
</gene>
<reference evidence="3" key="2">
    <citation type="submission" date="2022-01" db="EMBL/GenBank/DDBJ databases">
        <authorList>
            <person name="Yamashiro T."/>
            <person name="Shiraishi A."/>
            <person name="Satake H."/>
            <person name="Nakayama K."/>
        </authorList>
    </citation>
    <scope>NUCLEOTIDE SEQUENCE</scope>
</reference>
<dbReference type="PANTHER" id="PTHR46148">
    <property type="entry name" value="CHROMO DOMAIN-CONTAINING PROTEIN"/>
    <property type="match status" value="1"/>
</dbReference>
<feature type="compositionally biased region" description="Acidic residues" evidence="1">
    <location>
        <begin position="43"/>
        <end position="53"/>
    </location>
</feature>
<feature type="compositionally biased region" description="Basic and acidic residues" evidence="1">
    <location>
        <begin position="33"/>
        <end position="42"/>
    </location>
</feature>